<proteinExistence type="predicted"/>
<accession>A0A931E1R0</accession>
<dbReference type="EMBL" id="JADWYR010000001">
    <property type="protein sequence ID" value="MBG9375885.1"/>
    <property type="molecule type" value="Genomic_DNA"/>
</dbReference>
<gene>
    <name evidence="1" type="ORF">I5907_06545</name>
</gene>
<evidence type="ECO:0000313" key="2">
    <source>
        <dbReference type="Proteomes" id="UP000628448"/>
    </source>
</evidence>
<keyword evidence="2" id="KW-1185">Reference proteome</keyword>
<name>A0A931E1R0_9BACT</name>
<organism evidence="1 2">
    <name type="scientific">Panacibacter microcysteis</name>
    <dbReference type="NCBI Taxonomy" id="2793269"/>
    <lineage>
        <taxon>Bacteria</taxon>
        <taxon>Pseudomonadati</taxon>
        <taxon>Bacteroidota</taxon>
        <taxon>Chitinophagia</taxon>
        <taxon>Chitinophagales</taxon>
        <taxon>Chitinophagaceae</taxon>
        <taxon>Panacibacter</taxon>
    </lineage>
</organism>
<dbReference type="RefSeq" id="WP_196989911.1">
    <property type="nucleotide sequence ID" value="NZ_JADWYR010000001.1"/>
</dbReference>
<dbReference type="PROSITE" id="PS51257">
    <property type="entry name" value="PROKAR_LIPOPROTEIN"/>
    <property type="match status" value="1"/>
</dbReference>
<dbReference type="Proteomes" id="UP000628448">
    <property type="component" value="Unassembled WGS sequence"/>
</dbReference>
<comment type="caution">
    <text evidence="1">The sequence shown here is derived from an EMBL/GenBank/DDBJ whole genome shotgun (WGS) entry which is preliminary data.</text>
</comment>
<sequence length="204" mass="22893">MRYLFFTLCLCTVFSSCRKTISETSASAGESPAENEFLMAKKSKTYVIYKGNQSCTPNPFVLTSAAKMAFTAIFDSTCTYQTVSPGNQEDINKLYGFSDCGSHHLDNSARIGWRWSDDSLRLFGFVHNDGVMVFREITTASIGSTVTCRINCLAETYYFEVNGKSVSLPRHCSGKYSRYKLFPYFGGDETAPHDIKIIIQEIPY</sequence>
<protein>
    <recommendedName>
        <fullName evidence="3">Lipoprotein</fullName>
    </recommendedName>
</protein>
<dbReference type="AlphaFoldDB" id="A0A931E1R0"/>
<evidence type="ECO:0008006" key="3">
    <source>
        <dbReference type="Google" id="ProtNLM"/>
    </source>
</evidence>
<reference evidence="1" key="1">
    <citation type="submission" date="2020-11" db="EMBL/GenBank/DDBJ databases">
        <title>Bacterial whole genome sequence for Panacibacter sp. DH6.</title>
        <authorList>
            <person name="Le V."/>
            <person name="Ko S."/>
            <person name="Ahn C.-Y."/>
            <person name="Oh H.-M."/>
        </authorList>
    </citation>
    <scope>NUCLEOTIDE SEQUENCE</scope>
    <source>
        <strain evidence="1">DH6</strain>
    </source>
</reference>
<evidence type="ECO:0000313" key="1">
    <source>
        <dbReference type="EMBL" id="MBG9375885.1"/>
    </source>
</evidence>